<gene>
    <name evidence="5" type="ORF">H8S62_01065</name>
</gene>
<evidence type="ECO:0000259" key="4">
    <source>
        <dbReference type="PROSITE" id="PS50949"/>
    </source>
</evidence>
<sequence>MKKQSLSQQTAGRLYTMIVAEKRVKPGEKLPNELELSRQLGVSRTTLREALRDLTTQGVLEIRRGRGTFVDRRVEEIGDFGFGSLNRVRGQLRDLFELRSIFEPQAARLACLRATAEELSEILEQGKAVEACIRAGEDRTEADRAFHAAIVRATHNEFMVRLLPIINQAVASAVAAGDHAGQLAEDTLRDHALLLEFFRKRDERGAEHAMAIHMHHSIDVMGLEKRV</sequence>
<dbReference type="PRINTS" id="PR00035">
    <property type="entry name" value="HTHGNTR"/>
</dbReference>
<dbReference type="CDD" id="cd07377">
    <property type="entry name" value="WHTH_GntR"/>
    <property type="match status" value="1"/>
</dbReference>
<dbReference type="InterPro" id="IPR008920">
    <property type="entry name" value="TF_FadR/GntR_C"/>
</dbReference>
<dbReference type="Pfam" id="PF00392">
    <property type="entry name" value="GntR"/>
    <property type="match status" value="1"/>
</dbReference>
<dbReference type="InterPro" id="IPR036388">
    <property type="entry name" value="WH-like_DNA-bd_sf"/>
</dbReference>
<dbReference type="SMART" id="SM00895">
    <property type="entry name" value="FCD"/>
    <property type="match status" value="1"/>
</dbReference>
<dbReference type="Pfam" id="PF07729">
    <property type="entry name" value="FCD"/>
    <property type="match status" value="1"/>
</dbReference>
<dbReference type="Gene3D" id="1.10.10.10">
    <property type="entry name" value="Winged helix-like DNA-binding domain superfamily/Winged helix DNA-binding domain"/>
    <property type="match status" value="1"/>
</dbReference>
<dbReference type="PANTHER" id="PTHR43537:SF5">
    <property type="entry name" value="UXU OPERON TRANSCRIPTIONAL REGULATOR"/>
    <property type="match status" value="1"/>
</dbReference>
<evidence type="ECO:0000256" key="1">
    <source>
        <dbReference type="ARBA" id="ARBA00023015"/>
    </source>
</evidence>
<evidence type="ECO:0000256" key="3">
    <source>
        <dbReference type="ARBA" id="ARBA00023163"/>
    </source>
</evidence>
<keyword evidence="1" id="KW-0805">Transcription regulation</keyword>
<dbReference type="EMBL" id="JACOPQ010000001">
    <property type="protein sequence ID" value="MBC5735598.1"/>
    <property type="molecule type" value="Genomic_DNA"/>
</dbReference>
<dbReference type="InterPro" id="IPR011711">
    <property type="entry name" value="GntR_C"/>
</dbReference>
<dbReference type="InterPro" id="IPR000524">
    <property type="entry name" value="Tscrpt_reg_HTH_GntR"/>
</dbReference>
<dbReference type="SMART" id="SM00345">
    <property type="entry name" value="HTH_GNTR"/>
    <property type="match status" value="1"/>
</dbReference>
<evidence type="ECO:0000256" key="2">
    <source>
        <dbReference type="ARBA" id="ARBA00023125"/>
    </source>
</evidence>
<dbReference type="Proteomes" id="UP000607645">
    <property type="component" value="Unassembled WGS sequence"/>
</dbReference>
<organism evidence="5 6">
    <name type="scientific">Lawsonibacter faecis</name>
    <dbReference type="NCBI Taxonomy" id="2763052"/>
    <lineage>
        <taxon>Bacteria</taxon>
        <taxon>Bacillati</taxon>
        <taxon>Bacillota</taxon>
        <taxon>Clostridia</taxon>
        <taxon>Eubacteriales</taxon>
        <taxon>Oscillospiraceae</taxon>
        <taxon>Lawsonibacter</taxon>
    </lineage>
</organism>
<evidence type="ECO:0000313" key="6">
    <source>
        <dbReference type="Proteomes" id="UP000607645"/>
    </source>
</evidence>
<feature type="domain" description="HTH gntR-type" evidence="4">
    <location>
        <begin position="4"/>
        <end position="73"/>
    </location>
</feature>
<dbReference type="GO" id="GO:0003677">
    <property type="term" value="F:DNA binding"/>
    <property type="evidence" value="ECO:0007669"/>
    <property type="project" value="UniProtKB-KW"/>
</dbReference>
<name>A0A8J6J8E1_9FIRM</name>
<comment type="caution">
    <text evidence="5">The sequence shown here is derived from an EMBL/GenBank/DDBJ whole genome shotgun (WGS) entry which is preliminary data.</text>
</comment>
<keyword evidence="2" id="KW-0238">DNA-binding</keyword>
<keyword evidence="6" id="KW-1185">Reference proteome</keyword>
<proteinExistence type="predicted"/>
<protein>
    <submittedName>
        <fullName evidence="5">FadR family transcriptional regulator</fullName>
    </submittedName>
</protein>
<dbReference type="PROSITE" id="PS50949">
    <property type="entry name" value="HTH_GNTR"/>
    <property type="match status" value="1"/>
</dbReference>
<accession>A0A8J6J8E1</accession>
<dbReference type="SUPFAM" id="SSF48008">
    <property type="entry name" value="GntR ligand-binding domain-like"/>
    <property type="match status" value="1"/>
</dbReference>
<dbReference type="GO" id="GO:0003700">
    <property type="term" value="F:DNA-binding transcription factor activity"/>
    <property type="evidence" value="ECO:0007669"/>
    <property type="project" value="InterPro"/>
</dbReference>
<keyword evidence="3" id="KW-0804">Transcription</keyword>
<dbReference type="AlphaFoldDB" id="A0A8J6J8E1"/>
<reference evidence="5" key="1">
    <citation type="submission" date="2020-08" db="EMBL/GenBank/DDBJ databases">
        <title>Genome public.</title>
        <authorList>
            <person name="Liu C."/>
            <person name="Sun Q."/>
        </authorList>
    </citation>
    <scope>NUCLEOTIDE SEQUENCE</scope>
    <source>
        <strain evidence="5">NSJ-52</strain>
    </source>
</reference>
<dbReference type="RefSeq" id="WP_186918223.1">
    <property type="nucleotide sequence ID" value="NZ_JACOPQ010000001.1"/>
</dbReference>
<dbReference type="PANTHER" id="PTHR43537">
    <property type="entry name" value="TRANSCRIPTIONAL REGULATOR, GNTR FAMILY"/>
    <property type="match status" value="1"/>
</dbReference>
<dbReference type="InterPro" id="IPR036390">
    <property type="entry name" value="WH_DNA-bd_sf"/>
</dbReference>
<evidence type="ECO:0000313" key="5">
    <source>
        <dbReference type="EMBL" id="MBC5735598.1"/>
    </source>
</evidence>
<dbReference type="SUPFAM" id="SSF46785">
    <property type="entry name" value="Winged helix' DNA-binding domain"/>
    <property type="match status" value="1"/>
</dbReference>
<dbReference type="Gene3D" id="1.20.120.530">
    <property type="entry name" value="GntR ligand-binding domain-like"/>
    <property type="match status" value="1"/>
</dbReference>